<feature type="transmembrane region" description="Helical" evidence="1">
    <location>
        <begin position="33"/>
        <end position="54"/>
    </location>
</feature>
<evidence type="ECO:0000313" key="2">
    <source>
        <dbReference type="EMBL" id="GFT13153.1"/>
    </source>
</evidence>
<reference evidence="2" key="1">
    <citation type="submission" date="2020-08" db="EMBL/GenBank/DDBJ databases">
        <title>Multicomponent nature underlies the extraordinary mechanical properties of spider dragline silk.</title>
        <authorList>
            <person name="Kono N."/>
            <person name="Nakamura H."/>
            <person name="Mori M."/>
            <person name="Yoshida Y."/>
            <person name="Ohtoshi R."/>
            <person name="Malay A.D."/>
            <person name="Moran D.A.P."/>
            <person name="Tomita M."/>
            <person name="Numata K."/>
            <person name="Arakawa K."/>
        </authorList>
    </citation>
    <scope>NUCLEOTIDE SEQUENCE</scope>
</reference>
<keyword evidence="1" id="KW-0472">Membrane</keyword>
<accession>A0A8X6NG32</accession>
<evidence type="ECO:0000256" key="1">
    <source>
        <dbReference type="SAM" id="Phobius"/>
    </source>
</evidence>
<dbReference type="AlphaFoldDB" id="A0A8X6NG32"/>
<sequence length="157" mass="18439">MDEEFTSAIKTVERADEDERKRKRQSAESVEEISFVVVVVLFPQTTVFVSIYAWRCSWYSLLTFSPNRERDSVVATLRIRIKDIDIRVSFGSVFPSLFRELRTHFRKNDNEVQKKRIYKYGFYLSQEISVQGTVPYPSNSLNAYEMGVLKLISFSRK</sequence>
<evidence type="ECO:0000313" key="3">
    <source>
        <dbReference type="Proteomes" id="UP000887013"/>
    </source>
</evidence>
<organism evidence="2 3">
    <name type="scientific">Nephila pilipes</name>
    <name type="common">Giant wood spider</name>
    <name type="synonym">Nephila maculata</name>
    <dbReference type="NCBI Taxonomy" id="299642"/>
    <lineage>
        <taxon>Eukaryota</taxon>
        <taxon>Metazoa</taxon>
        <taxon>Ecdysozoa</taxon>
        <taxon>Arthropoda</taxon>
        <taxon>Chelicerata</taxon>
        <taxon>Arachnida</taxon>
        <taxon>Araneae</taxon>
        <taxon>Araneomorphae</taxon>
        <taxon>Entelegynae</taxon>
        <taxon>Araneoidea</taxon>
        <taxon>Nephilidae</taxon>
        <taxon>Nephila</taxon>
    </lineage>
</organism>
<gene>
    <name evidence="2" type="ORF">NPIL_201021</name>
</gene>
<keyword evidence="1" id="KW-0812">Transmembrane</keyword>
<protein>
    <submittedName>
        <fullName evidence="2">Uncharacterized protein</fullName>
    </submittedName>
</protein>
<comment type="caution">
    <text evidence="2">The sequence shown here is derived from an EMBL/GenBank/DDBJ whole genome shotgun (WGS) entry which is preliminary data.</text>
</comment>
<dbReference type="EMBL" id="BMAW01057835">
    <property type="protein sequence ID" value="GFT13153.1"/>
    <property type="molecule type" value="Genomic_DNA"/>
</dbReference>
<keyword evidence="3" id="KW-1185">Reference proteome</keyword>
<proteinExistence type="predicted"/>
<dbReference type="Proteomes" id="UP000887013">
    <property type="component" value="Unassembled WGS sequence"/>
</dbReference>
<keyword evidence="1" id="KW-1133">Transmembrane helix</keyword>
<name>A0A8X6NG32_NEPPI</name>